<evidence type="ECO:0000313" key="3">
    <source>
        <dbReference type="Proteomes" id="UP001597010"/>
    </source>
</evidence>
<dbReference type="RefSeq" id="WP_377116215.1">
    <property type="nucleotide sequence ID" value="NZ_JBHTHZ010000013.1"/>
</dbReference>
<accession>A0ABW3AUY1</accession>
<name>A0ABW3AUY1_9SPHI</name>
<reference evidence="3" key="1">
    <citation type="journal article" date="2019" name="Int. J. Syst. Evol. Microbiol.">
        <title>The Global Catalogue of Microorganisms (GCM) 10K type strain sequencing project: providing services to taxonomists for standard genome sequencing and annotation.</title>
        <authorList>
            <consortium name="The Broad Institute Genomics Platform"/>
            <consortium name="The Broad Institute Genome Sequencing Center for Infectious Disease"/>
            <person name="Wu L."/>
            <person name="Ma J."/>
        </authorList>
    </citation>
    <scope>NUCLEOTIDE SEQUENCE [LARGE SCALE GENOMIC DNA]</scope>
    <source>
        <strain evidence="3">CCUG 61484</strain>
    </source>
</reference>
<dbReference type="SUPFAM" id="SSF49464">
    <property type="entry name" value="Carboxypeptidase regulatory domain-like"/>
    <property type="match status" value="1"/>
</dbReference>
<keyword evidence="1" id="KW-0732">Signal</keyword>
<dbReference type="InterPro" id="IPR043741">
    <property type="entry name" value="DUF5686"/>
</dbReference>
<proteinExistence type="predicted"/>
<dbReference type="Gene3D" id="2.60.40.1120">
    <property type="entry name" value="Carboxypeptidase-like, regulatory domain"/>
    <property type="match status" value="1"/>
</dbReference>
<gene>
    <name evidence="2" type="ORF">ACFQZX_13595</name>
</gene>
<dbReference type="EMBL" id="JBHTHZ010000013">
    <property type="protein sequence ID" value="MFD0794655.1"/>
    <property type="molecule type" value="Genomic_DNA"/>
</dbReference>
<dbReference type="InterPro" id="IPR008969">
    <property type="entry name" value="CarboxyPept-like_regulatory"/>
</dbReference>
<dbReference type="Pfam" id="PF13715">
    <property type="entry name" value="CarbopepD_reg_2"/>
    <property type="match status" value="1"/>
</dbReference>
<dbReference type="Proteomes" id="UP001597010">
    <property type="component" value="Unassembled WGS sequence"/>
</dbReference>
<keyword evidence="3" id="KW-1185">Reference proteome</keyword>
<dbReference type="Pfam" id="PF18939">
    <property type="entry name" value="DUF5686"/>
    <property type="match status" value="1"/>
</dbReference>
<sequence length="825" mass="94960">MRRYLLIFLFTLLAYGATAQQFTLSGRVTGNKGEPVSFTAVYIRNSTYGTTANEEGRYHLKLEAGNYNIVYRFVGYREKVVPVTIGNSNETLNVQLEAEIFSREDTGTYDRKADRGMAIMREVLANRARHMDEFKSYSCLVYIKGVQRLVKAPKSLMGSAVIKELDLDSAGRGILYQSESLSQFNLQRPDKFKEITIASKNTGGSPAFSYNKASDLQLNLYENVFTVEGLSSRGFVSPVADNAFDYYRYRLTGTTVSNNRTIHKIQLLPKSQYSPTFRGNLYIVDGDWRVYSADLMLTKKNDNINLIDTLNISQQYIPVRDSVWLPGSIQYNYKGSVFGFRFTGYYVGIYNNYKIDQKFPDGYFNGEVLKVDTAANSKPSQYWNNIRPIPLTAQETRDYHKKDSLFALQHSDPYQDSVQRANNSFNPLSYTIFGYEAKNRRTKESFYVAPLYRTIFYNTVEGVGIDAQVKYTKKFDDLRSYSITPVFHYGFSSKLVSPNVHAEYIYDPLKQGRFFTNFGADVLDLNDVGTRSLWFNTLSSLLYENNYVKYYRSHYGDFGYQRELANGVLWTASLGYSSRKQLYNTSYYHIFDAKSRQYTSNNPLAPAGTPADDRSFLFPEHQALTFRTSLTFTFSQRYVTRPDGRTFMPSLYPKVVLNYRKGINNVLGSDVNYDFVSLDISKDHMPVGLAGYSSFKITAGDFFNKKTLYFMDYNHFLGNQGTTFDPTYIGSFHFLPFYQFSSNDAFLEAHYQHNFAGAIFNRIPFMRKLKLEEIVGANYLTEKNNPNYSELYVGIQRLFFRVDYGVSFTGDKKYIQGFRIFYGIR</sequence>
<organism evidence="2 3">
    <name type="scientific">Mucilaginibacter litoreus</name>
    <dbReference type="NCBI Taxonomy" id="1048221"/>
    <lineage>
        <taxon>Bacteria</taxon>
        <taxon>Pseudomonadati</taxon>
        <taxon>Bacteroidota</taxon>
        <taxon>Sphingobacteriia</taxon>
        <taxon>Sphingobacteriales</taxon>
        <taxon>Sphingobacteriaceae</taxon>
        <taxon>Mucilaginibacter</taxon>
    </lineage>
</organism>
<protein>
    <submittedName>
        <fullName evidence="2">DUF5686 and carboxypeptidase regulatory-like domain-containing protein</fullName>
    </submittedName>
</protein>
<comment type="caution">
    <text evidence="2">The sequence shown here is derived from an EMBL/GenBank/DDBJ whole genome shotgun (WGS) entry which is preliminary data.</text>
</comment>
<evidence type="ECO:0000313" key="2">
    <source>
        <dbReference type="EMBL" id="MFD0794655.1"/>
    </source>
</evidence>
<feature type="signal peptide" evidence="1">
    <location>
        <begin position="1"/>
        <end position="19"/>
    </location>
</feature>
<evidence type="ECO:0000256" key="1">
    <source>
        <dbReference type="SAM" id="SignalP"/>
    </source>
</evidence>
<feature type="chain" id="PRO_5045654295" evidence="1">
    <location>
        <begin position="20"/>
        <end position="825"/>
    </location>
</feature>